<gene>
    <name evidence="3" type="ORF">EWM64_g8596</name>
</gene>
<evidence type="ECO:0000256" key="2">
    <source>
        <dbReference type="SAM" id="MobiDB-lite"/>
    </source>
</evidence>
<comment type="caution">
    <text evidence="3">The sequence shown here is derived from an EMBL/GenBank/DDBJ whole genome shotgun (WGS) entry which is preliminary data.</text>
</comment>
<evidence type="ECO:0000256" key="1">
    <source>
        <dbReference type="SAM" id="Coils"/>
    </source>
</evidence>
<name>A0A4Y9ZMV3_9AGAM</name>
<evidence type="ECO:0000313" key="4">
    <source>
        <dbReference type="Proteomes" id="UP000298061"/>
    </source>
</evidence>
<reference evidence="3 4" key="1">
    <citation type="submission" date="2019-02" db="EMBL/GenBank/DDBJ databases">
        <title>Genome sequencing of the rare red list fungi Hericium alpestre (H. flagellum).</title>
        <authorList>
            <person name="Buettner E."/>
            <person name="Kellner H."/>
        </authorList>
    </citation>
    <scope>NUCLEOTIDE SEQUENCE [LARGE SCALE GENOMIC DNA]</scope>
    <source>
        <strain evidence="3 4">DSM 108284</strain>
    </source>
</reference>
<organism evidence="3 4">
    <name type="scientific">Hericium alpestre</name>
    <dbReference type="NCBI Taxonomy" id="135208"/>
    <lineage>
        <taxon>Eukaryota</taxon>
        <taxon>Fungi</taxon>
        <taxon>Dikarya</taxon>
        <taxon>Basidiomycota</taxon>
        <taxon>Agaricomycotina</taxon>
        <taxon>Agaricomycetes</taxon>
        <taxon>Russulales</taxon>
        <taxon>Hericiaceae</taxon>
        <taxon>Hericium</taxon>
    </lineage>
</organism>
<dbReference type="STRING" id="135208.A0A4Y9ZMV3"/>
<keyword evidence="1" id="KW-0175">Coiled coil</keyword>
<dbReference type="AlphaFoldDB" id="A0A4Y9ZMV3"/>
<feature type="region of interest" description="Disordered" evidence="2">
    <location>
        <begin position="1"/>
        <end position="34"/>
    </location>
</feature>
<dbReference type="Gene3D" id="1.20.5.340">
    <property type="match status" value="1"/>
</dbReference>
<keyword evidence="4" id="KW-1185">Reference proteome</keyword>
<dbReference type="EMBL" id="SFCI01001583">
    <property type="protein sequence ID" value="TFY75417.1"/>
    <property type="molecule type" value="Genomic_DNA"/>
</dbReference>
<evidence type="ECO:0000313" key="3">
    <source>
        <dbReference type="EMBL" id="TFY75417.1"/>
    </source>
</evidence>
<dbReference type="Proteomes" id="UP000298061">
    <property type="component" value="Unassembled WGS sequence"/>
</dbReference>
<dbReference type="OrthoDB" id="6286493at2759"/>
<sequence length="165" mass="19161">MNAKQIVKQKTRQSKVLSSRDYRKRTSSGIASLRERVFPGSVKKGTRRPRVAAVKDMDKDETETSELDVILEACKKIDDGREKIKQLEDSNEKLKDSNEKLKDSNEKLKDSYKKLEDYIKKLEDRNKTLEDNIKVLDVDYAAADRRGVDNYSWLFENLESDEVRA</sequence>
<feature type="coiled-coil region" evidence="1">
    <location>
        <begin position="70"/>
        <end position="139"/>
    </location>
</feature>
<protein>
    <submittedName>
        <fullName evidence="3">Uncharacterized protein</fullName>
    </submittedName>
</protein>
<accession>A0A4Y9ZMV3</accession>
<proteinExistence type="predicted"/>